<dbReference type="Gene3D" id="3.30.420.240">
    <property type="match status" value="1"/>
</dbReference>
<dbReference type="Proteomes" id="UP000176299">
    <property type="component" value="Unassembled WGS sequence"/>
</dbReference>
<dbReference type="EMBL" id="MHCN01000002">
    <property type="protein sequence ID" value="OGY22650.1"/>
    <property type="molecule type" value="Genomic_DNA"/>
</dbReference>
<gene>
    <name evidence="1" type="ORF">A2113_00015</name>
</gene>
<dbReference type="SUPFAM" id="SSF52540">
    <property type="entry name" value="P-loop containing nucleoside triphosphate hydrolases"/>
    <property type="match status" value="1"/>
</dbReference>
<evidence type="ECO:0000313" key="1">
    <source>
        <dbReference type="EMBL" id="OGY22650.1"/>
    </source>
</evidence>
<dbReference type="AlphaFoldDB" id="A0A1G1W4X9"/>
<evidence type="ECO:0008006" key="3">
    <source>
        <dbReference type="Google" id="ProtNLM"/>
    </source>
</evidence>
<evidence type="ECO:0000313" key="2">
    <source>
        <dbReference type="Proteomes" id="UP000176299"/>
    </source>
</evidence>
<comment type="caution">
    <text evidence="1">The sequence shown here is derived from an EMBL/GenBank/DDBJ whole genome shotgun (WGS) entry which is preliminary data.</text>
</comment>
<proteinExistence type="predicted"/>
<protein>
    <recommendedName>
        <fullName evidence="3">Terminase large subunit gp17-like C-terminal domain-containing protein</fullName>
    </recommendedName>
</protein>
<name>A0A1G1W4X9_9BACT</name>
<dbReference type="STRING" id="1802591.A2113_00015"/>
<sequence>MFGELRLASKDRLKMKNEELYRIFKLHDKPIELSPMQKVIFYEIIDFSHIRTQIIAPTQYGKTLTVALAILTAAVGMSERFTVLAPSEKKARILMNYCIEHLFDSEVFLSALDLDPNITWDKLRRERTRTNLSFKGGGGIQVLSLDARNTRRNIEAVMGFGGNRLILDESSLIDDPLYATVKRMLGGYKYSDTFLLEIGNPFYRNHFYRTWNSDLYHKIFIDYHIGLQEGRYSPEFIDEVRDEAYFDIFYECKFPEPDQLDARGYRFLVTDTEYQKSLIETPVPDGELKLGADIGAGGDFNVFTVRSQKCAWVEEKNQTQDTMTNVNVIRDIMKKRKITARNVFVDDIGIGRGVTDRLKELGIKVNGISSGAKPKDTTRYKNIKAEMTWNFRKWIKEGGKLVKNEGYNQVLWIKYKVSTDKVIQIEPKDELMQRTGKSPDYFDSLALTFAPQKPEPKIRFI</sequence>
<dbReference type="Gene3D" id="3.40.50.300">
    <property type="entry name" value="P-loop containing nucleotide triphosphate hydrolases"/>
    <property type="match status" value="1"/>
</dbReference>
<accession>A0A1G1W4X9</accession>
<organism evidence="1 2">
    <name type="scientific">Candidatus Woykebacteria bacterium GWA1_44_8</name>
    <dbReference type="NCBI Taxonomy" id="1802591"/>
    <lineage>
        <taxon>Bacteria</taxon>
        <taxon>Candidatus Woykeibacteriota</taxon>
    </lineage>
</organism>
<reference evidence="1 2" key="1">
    <citation type="journal article" date="2016" name="Nat. Commun.">
        <title>Thousands of microbial genomes shed light on interconnected biogeochemical processes in an aquifer system.</title>
        <authorList>
            <person name="Anantharaman K."/>
            <person name="Brown C.T."/>
            <person name="Hug L.A."/>
            <person name="Sharon I."/>
            <person name="Castelle C.J."/>
            <person name="Probst A.J."/>
            <person name="Thomas B.C."/>
            <person name="Singh A."/>
            <person name="Wilkins M.J."/>
            <person name="Karaoz U."/>
            <person name="Brodie E.L."/>
            <person name="Williams K.H."/>
            <person name="Hubbard S.S."/>
            <person name="Banfield J.F."/>
        </authorList>
    </citation>
    <scope>NUCLEOTIDE SEQUENCE [LARGE SCALE GENOMIC DNA]</scope>
</reference>
<dbReference type="InterPro" id="IPR027417">
    <property type="entry name" value="P-loop_NTPase"/>
</dbReference>